<feature type="compositionally biased region" description="Polar residues" evidence="1">
    <location>
        <begin position="120"/>
        <end position="131"/>
    </location>
</feature>
<proteinExistence type="predicted"/>
<accession>A0A9J5YIV2</accession>
<dbReference type="EMBL" id="JACXVP010000006">
    <property type="protein sequence ID" value="KAG5599719.1"/>
    <property type="molecule type" value="Genomic_DNA"/>
</dbReference>
<evidence type="ECO:0000313" key="2">
    <source>
        <dbReference type="EMBL" id="KAG5599719.1"/>
    </source>
</evidence>
<feature type="compositionally biased region" description="Basic and acidic residues" evidence="1">
    <location>
        <begin position="109"/>
        <end position="119"/>
    </location>
</feature>
<gene>
    <name evidence="2" type="ORF">H5410_031089</name>
</gene>
<reference evidence="2 3" key="1">
    <citation type="submission" date="2020-09" db="EMBL/GenBank/DDBJ databases">
        <title>De no assembly of potato wild relative species, Solanum commersonii.</title>
        <authorList>
            <person name="Cho K."/>
        </authorList>
    </citation>
    <scope>NUCLEOTIDE SEQUENCE [LARGE SCALE GENOMIC DNA]</scope>
    <source>
        <strain evidence="2">LZ3.2</strain>
        <tissue evidence="2">Leaf</tissue>
    </source>
</reference>
<keyword evidence="3" id="KW-1185">Reference proteome</keyword>
<sequence>MCLWSNARDQQAGTIARRPNKPLSRPLTYMFSPINRLDNEIPYLWHNKVKNSTLDVQFYGHVYVTHGTKPCSGKFTNSISIQYADNNMQSHLQSNANGQHTKAGNSFIQRKELVPRKTEGNSNPNSIGKQP</sequence>
<dbReference type="AlphaFoldDB" id="A0A9J5YIV2"/>
<evidence type="ECO:0000256" key="1">
    <source>
        <dbReference type="SAM" id="MobiDB-lite"/>
    </source>
</evidence>
<organism evidence="2 3">
    <name type="scientific">Solanum commersonii</name>
    <name type="common">Commerson's wild potato</name>
    <name type="synonym">Commerson's nightshade</name>
    <dbReference type="NCBI Taxonomy" id="4109"/>
    <lineage>
        <taxon>Eukaryota</taxon>
        <taxon>Viridiplantae</taxon>
        <taxon>Streptophyta</taxon>
        <taxon>Embryophyta</taxon>
        <taxon>Tracheophyta</taxon>
        <taxon>Spermatophyta</taxon>
        <taxon>Magnoliopsida</taxon>
        <taxon>eudicotyledons</taxon>
        <taxon>Gunneridae</taxon>
        <taxon>Pentapetalae</taxon>
        <taxon>asterids</taxon>
        <taxon>lamiids</taxon>
        <taxon>Solanales</taxon>
        <taxon>Solanaceae</taxon>
        <taxon>Solanoideae</taxon>
        <taxon>Solaneae</taxon>
        <taxon>Solanum</taxon>
    </lineage>
</organism>
<dbReference type="OrthoDB" id="737456at2759"/>
<dbReference type="Proteomes" id="UP000824120">
    <property type="component" value="Chromosome 6"/>
</dbReference>
<evidence type="ECO:0000313" key="3">
    <source>
        <dbReference type="Proteomes" id="UP000824120"/>
    </source>
</evidence>
<comment type="caution">
    <text evidence="2">The sequence shown here is derived from an EMBL/GenBank/DDBJ whole genome shotgun (WGS) entry which is preliminary data.</text>
</comment>
<feature type="compositionally biased region" description="Polar residues" evidence="1">
    <location>
        <begin position="90"/>
        <end position="108"/>
    </location>
</feature>
<name>A0A9J5YIV2_SOLCO</name>
<protein>
    <submittedName>
        <fullName evidence="2">Uncharacterized protein</fullName>
    </submittedName>
</protein>
<feature type="region of interest" description="Disordered" evidence="1">
    <location>
        <begin position="90"/>
        <end position="131"/>
    </location>
</feature>